<keyword evidence="3" id="KW-1185">Reference proteome</keyword>
<organism evidence="2 3">
    <name type="scientific">Amycolatopsis orientalis</name>
    <name type="common">Nocardia orientalis</name>
    <dbReference type="NCBI Taxonomy" id="31958"/>
    <lineage>
        <taxon>Bacteria</taxon>
        <taxon>Bacillati</taxon>
        <taxon>Actinomycetota</taxon>
        <taxon>Actinomycetes</taxon>
        <taxon>Pseudonocardiales</taxon>
        <taxon>Pseudonocardiaceae</taxon>
        <taxon>Amycolatopsis</taxon>
    </lineage>
</organism>
<feature type="compositionally biased region" description="Basic and acidic residues" evidence="1">
    <location>
        <begin position="112"/>
        <end position="186"/>
    </location>
</feature>
<dbReference type="Proteomes" id="UP000093695">
    <property type="component" value="Chromosome"/>
</dbReference>
<sequence>MTSRISGVPRVLGQVTTGAAFAVFFGLTGVAVAHAKESPGADACKASTTGCGGGGGGDKGKTGDRVLGLAPSKTQRVPQILKEPEKGDLKKKGEQLKPAEPKKAAPKQRSVQPRDKDDHDEKDHKPKQKERDNDERDHDDDKQDDRKKNHDGDGDDDRKSKKDDRGSGRENRDHDDDRGDRKKNRDDDGDDDDGRKSEEDGRHTKRENREHDDDDRASEKDDQWDEGQDRKAEKRHDDDDRAERRDKKPSKAERRSNVRTRSMPATYVPTTRLASLTRPAGGDGGIPWGDEDNFVRPGCEQDNDGCELVWDYASRITKPIQEAIGRLLKVESTGPDAGFKPEGPNRKGRIFSVEGYAYADQGKWSALDGLIEGEYSIGIDGKLELSITKEGPQIDLEALLGAKVTGPEMEVPLGPLLVKAQPEISAGIGGQYGVGVERGEDGKRRIKAKGGLTGPVGGSTGLETDLNDDYFGQLPDGGY</sequence>
<feature type="compositionally biased region" description="Basic and acidic residues" evidence="1">
    <location>
        <begin position="82"/>
        <end position="103"/>
    </location>
</feature>
<evidence type="ECO:0000313" key="3">
    <source>
        <dbReference type="Proteomes" id="UP000093695"/>
    </source>
</evidence>
<feature type="region of interest" description="Disordered" evidence="1">
    <location>
        <begin position="37"/>
        <end position="269"/>
    </location>
</feature>
<dbReference type="RefSeq" id="WP_044849668.1">
    <property type="nucleotide sequence ID" value="NZ_CP016174.1"/>
</dbReference>
<evidence type="ECO:0000313" key="2">
    <source>
        <dbReference type="EMBL" id="ANN21289.1"/>
    </source>
</evidence>
<gene>
    <name evidence="2" type="ORF">SD37_40785</name>
</gene>
<feature type="compositionally biased region" description="Basic and acidic residues" evidence="1">
    <location>
        <begin position="193"/>
        <end position="211"/>
    </location>
</feature>
<proteinExistence type="predicted"/>
<evidence type="ECO:0000256" key="1">
    <source>
        <dbReference type="SAM" id="MobiDB-lite"/>
    </source>
</evidence>
<name>A0A193CA14_AMYOR</name>
<reference evidence="2 3" key="1">
    <citation type="journal article" date="2015" name="Genome Announc.">
        <title>Draft Genome Sequence of Norvancomycin-Producing Strain Amycolatopsis orientalis CPCC200066.</title>
        <authorList>
            <person name="Lei X."/>
            <person name="Yuan F."/>
            <person name="Shi Y."/>
            <person name="Li X."/>
            <person name="Wang L."/>
            <person name="Hong B."/>
        </authorList>
    </citation>
    <scope>NUCLEOTIDE SEQUENCE [LARGE SCALE GENOMIC DNA]</scope>
    <source>
        <strain evidence="2 3">B-37</strain>
    </source>
</reference>
<protein>
    <submittedName>
        <fullName evidence="2">Uncharacterized protein</fullName>
    </submittedName>
</protein>
<dbReference type="AlphaFoldDB" id="A0A193CA14"/>
<dbReference type="STRING" id="31958.SD37_40785"/>
<dbReference type="EMBL" id="CP016174">
    <property type="protein sequence ID" value="ANN21289.1"/>
    <property type="molecule type" value="Genomic_DNA"/>
</dbReference>
<dbReference type="KEGG" id="aori:SD37_40785"/>
<accession>A0A193CA14</accession>
<feature type="compositionally biased region" description="Basic and acidic residues" evidence="1">
    <location>
        <begin position="217"/>
        <end position="256"/>
    </location>
</feature>